<proteinExistence type="predicted"/>
<dbReference type="EMBL" id="JAAJBV010000003">
    <property type="protein sequence ID" value="NHM04093.1"/>
    <property type="molecule type" value="Genomic_DNA"/>
</dbReference>
<evidence type="ECO:0000313" key="3">
    <source>
        <dbReference type="EMBL" id="NHM04093.1"/>
    </source>
</evidence>
<dbReference type="Proteomes" id="UP000761423">
    <property type="component" value="Unassembled WGS sequence"/>
</dbReference>
<accession>A0ABX0ICQ5</accession>
<keyword evidence="2" id="KW-0732">Signal</keyword>
<feature type="signal peptide" evidence="2">
    <location>
        <begin position="1"/>
        <end position="20"/>
    </location>
</feature>
<dbReference type="RefSeq" id="WP_166236093.1">
    <property type="nucleotide sequence ID" value="NZ_JAAJBV010000003.1"/>
</dbReference>
<evidence type="ECO:0000313" key="4">
    <source>
        <dbReference type="Proteomes" id="UP000761423"/>
    </source>
</evidence>
<sequence>MMKKNYFLLFCVFGVVSVVAQVPSINVTATFSNEKVSSSELKKLDSLNSKCSLLKDELSTLKGQKGNEQSVIAAKESQIKGVEAEIKKTIEGNYFYQSNLAYYTNQLAKIEGKITKLKADMKLAEADDNRSRMDQYEGEIQALERDKGRLEIERDRKLNPATHNYSWWLPSKDKKYRDAFFEDTYNNSTNKTNYLNAFAVVGSPNGVTGQSELVADNMGMLRITFGTVITASNDSLSSENTRVEALQRLINGGGNFYFDLTAPLLTTIRGNSSDDLVNFYAYANIKAASDIKGYGNDLTASTYNTSLGLNLYSDISSENKKFNFFMVANASYYCLATKAFYEALQIDHTDGFLSGKITIGVTLLNQFRFSANVATFGSEASVRSTKIGFGLQFLPNL</sequence>
<organism evidence="3 4">
    <name type="scientific">Flavobacterium celericrescens</name>
    <dbReference type="NCBI Taxonomy" id="2709780"/>
    <lineage>
        <taxon>Bacteria</taxon>
        <taxon>Pseudomonadati</taxon>
        <taxon>Bacteroidota</taxon>
        <taxon>Flavobacteriia</taxon>
        <taxon>Flavobacteriales</taxon>
        <taxon>Flavobacteriaceae</taxon>
        <taxon>Flavobacterium</taxon>
    </lineage>
</organism>
<protein>
    <submittedName>
        <fullName evidence="3">Uncharacterized protein</fullName>
    </submittedName>
</protein>
<evidence type="ECO:0000256" key="2">
    <source>
        <dbReference type="SAM" id="SignalP"/>
    </source>
</evidence>
<name>A0ABX0ICQ5_9FLAO</name>
<keyword evidence="1" id="KW-0175">Coiled coil</keyword>
<evidence type="ECO:0000256" key="1">
    <source>
        <dbReference type="SAM" id="Coils"/>
    </source>
</evidence>
<dbReference type="Gene3D" id="1.10.287.1490">
    <property type="match status" value="1"/>
</dbReference>
<feature type="chain" id="PRO_5045185018" evidence="2">
    <location>
        <begin position="21"/>
        <end position="397"/>
    </location>
</feature>
<feature type="coiled-coil region" evidence="1">
    <location>
        <begin position="107"/>
        <end position="153"/>
    </location>
</feature>
<gene>
    <name evidence="3" type="ORF">G4L40_05170</name>
</gene>
<keyword evidence="4" id="KW-1185">Reference proteome</keyword>
<reference evidence="3 4" key="1">
    <citation type="submission" date="2020-02" db="EMBL/GenBank/DDBJ databases">
        <authorList>
            <person name="Chen W.-M."/>
        </authorList>
    </citation>
    <scope>NUCLEOTIDE SEQUENCE [LARGE SCALE GENOMIC DNA]</scope>
    <source>
        <strain evidence="3 4">TWA-26</strain>
    </source>
</reference>
<comment type="caution">
    <text evidence="3">The sequence shown here is derived from an EMBL/GenBank/DDBJ whole genome shotgun (WGS) entry which is preliminary data.</text>
</comment>